<sequence length="555" mass="62360">MNVFVEMWHGGDVEANDGPRDREAEGIWILEILVKVDSKTQAKLDEFSNSMTEAMRLEEQEKDAEIKSVLRSLFEDRSGHRGGQQNDVASWGKLLEGNAGGDVQEEGQQRGHQGVATDGDAEVARDQNGSEDRGAADVPVLGEKIRGKMIMSEIEKFRMAQEQREQEQEQKRREAILERLRREKEEEDRQKAKEEMRKAAEAKRLAADEAARLAREEKERNREEGEMDEEDDRKKDKDDDDEDDCVDDATVIATEVVTVIERSEARGSVIEVVIATENDVLALAPDLIRASVRDVAVTGAEAAADQELVVGVEAVIETESVESDVTDVTLLRSKRHRSDSKVDDTERDTSKSKKADDSIMDTAEKTVEEEAPKVMPKVVLGLKMQSATSKKDKPVVAPNVSVFTLEEEVEVKPTREIVPIDYTEDEKLAGASVQQRVAATVARINIRSGDVKSLIEQIPTETTELFSYPIDWMAVDKHKIVAAKMAPWVAKKIIEYLGEEEPTLIEFILKKLDQRAKPEEILTELQLVLDDDAEVFVKLLWRKLAFEAIRSEQLI</sequence>
<dbReference type="HOGENOM" id="CLU_491355_0_0_1"/>
<feature type="compositionally biased region" description="Acidic residues" evidence="2">
    <location>
        <begin position="238"/>
        <end position="247"/>
    </location>
</feature>
<reference evidence="5" key="1">
    <citation type="journal article" date="2010" name="Genome Biol.">
        <title>Genome sequence of the necrotrophic plant pathogen Pythium ultimum reveals original pathogenicity mechanisms and effector repertoire.</title>
        <authorList>
            <person name="Levesque C.A."/>
            <person name="Brouwer H."/>
            <person name="Cano L."/>
            <person name="Hamilton J.P."/>
            <person name="Holt C."/>
            <person name="Huitema E."/>
            <person name="Raffaele S."/>
            <person name="Robideau G.P."/>
            <person name="Thines M."/>
            <person name="Win J."/>
            <person name="Zerillo M.M."/>
            <person name="Beakes G.W."/>
            <person name="Boore J.L."/>
            <person name="Busam D."/>
            <person name="Dumas B."/>
            <person name="Ferriera S."/>
            <person name="Fuerstenberg S.I."/>
            <person name="Gachon C.M."/>
            <person name="Gaulin E."/>
            <person name="Govers F."/>
            <person name="Grenville-Briggs L."/>
            <person name="Horner N."/>
            <person name="Hostetler J."/>
            <person name="Jiang R.H."/>
            <person name="Johnson J."/>
            <person name="Krajaejun T."/>
            <person name="Lin H."/>
            <person name="Meijer H.J."/>
            <person name="Moore B."/>
            <person name="Morris P."/>
            <person name="Phuntmart V."/>
            <person name="Puiu D."/>
            <person name="Shetty J."/>
            <person name="Stajich J.E."/>
            <person name="Tripathy S."/>
            <person name="Wawra S."/>
            <person name="van West P."/>
            <person name="Whitty B.R."/>
            <person name="Coutinho P.M."/>
            <person name="Henrissat B."/>
            <person name="Martin F."/>
            <person name="Thomas P.D."/>
            <person name="Tyler B.M."/>
            <person name="De Vries R.P."/>
            <person name="Kamoun S."/>
            <person name="Yandell M."/>
            <person name="Tisserat N."/>
            <person name="Buell C.R."/>
        </authorList>
    </citation>
    <scope>NUCLEOTIDE SEQUENCE</scope>
    <source>
        <strain evidence="5">DAOM:BR144</strain>
    </source>
</reference>
<dbReference type="PANTHER" id="PTHR18806:SF4">
    <property type="entry name" value="RNA-BINDING PROTEIN 25"/>
    <property type="match status" value="1"/>
</dbReference>
<dbReference type="InterPro" id="IPR036483">
    <property type="entry name" value="PWI_dom_sf"/>
</dbReference>
<evidence type="ECO:0000313" key="4">
    <source>
        <dbReference type="EnsemblProtists" id="PYU1_T004884"/>
    </source>
</evidence>
<dbReference type="eggNOG" id="KOG2253">
    <property type="taxonomic scope" value="Eukaryota"/>
</dbReference>
<feature type="compositionally biased region" description="Basic and acidic residues" evidence="2">
    <location>
        <begin position="122"/>
        <end position="135"/>
    </location>
</feature>
<dbReference type="InterPro" id="IPR002483">
    <property type="entry name" value="PWI_dom"/>
</dbReference>
<dbReference type="SMART" id="SM00311">
    <property type="entry name" value="PWI"/>
    <property type="match status" value="1"/>
</dbReference>
<evidence type="ECO:0000256" key="2">
    <source>
        <dbReference type="SAM" id="MobiDB-lite"/>
    </source>
</evidence>
<proteinExistence type="predicted"/>
<dbReference type="GO" id="GO:0006397">
    <property type="term" value="P:mRNA processing"/>
    <property type="evidence" value="ECO:0007669"/>
    <property type="project" value="UniProtKB-KW"/>
</dbReference>
<dbReference type="Gene3D" id="1.20.1390.10">
    <property type="entry name" value="PWI domain"/>
    <property type="match status" value="1"/>
</dbReference>
<evidence type="ECO:0000259" key="3">
    <source>
        <dbReference type="PROSITE" id="PS51025"/>
    </source>
</evidence>
<feature type="region of interest" description="Disordered" evidence="2">
    <location>
        <begin position="178"/>
        <end position="247"/>
    </location>
</feature>
<feature type="compositionally biased region" description="Basic and acidic residues" evidence="2">
    <location>
        <begin position="178"/>
        <end position="224"/>
    </location>
</feature>
<feature type="region of interest" description="Disordered" evidence="2">
    <location>
        <begin position="75"/>
        <end position="142"/>
    </location>
</feature>
<dbReference type="OMA" id="LKPWICK"/>
<dbReference type="Pfam" id="PF01480">
    <property type="entry name" value="PWI"/>
    <property type="match status" value="1"/>
</dbReference>
<dbReference type="STRING" id="431595.K3WIU2"/>
<reference evidence="4" key="3">
    <citation type="submission" date="2015-02" db="UniProtKB">
        <authorList>
            <consortium name="EnsemblProtists"/>
        </authorList>
    </citation>
    <scope>IDENTIFICATION</scope>
    <source>
        <strain evidence="4">DAOM BR144</strain>
    </source>
</reference>
<dbReference type="EMBL" id="GL376564">
    <property type="status" value="NOT_ANNOTATED_CDS"/>
    <property type="molecule type" value="Genomic_DNA"/>
</dbReference>
<feature type="domain" description="PWI" evidence="3">
    <location>
        <begin position="463"/>
        <end position="555"/>
    </location>
</feature>
<dbReference type="EnsemblProtists" id="PYU1_T004884">
    <property type="protein sequence ID" value="PYU1_T004884"/>
    <property type="gene ID" value="PYU1_G004873"/>
</dbReference>
<dbReference type="PANTHER" id="PTHR18806">
    <property type="entry name" value="RBM25 PROTEIN"/>
    <property type="match status" value="1"/>
</dbReference>
<feature type="compositionally biased region" description="Basic and acidic residues" evidence="2">
    <location>
        <begin position="339"/>
        <end position="366"/>
    </location>
</feature>
<reference evidence="5" key="2">
    <citation type="submission" date="2010-04" db="EMBL/GenBank/DDBJ databases">
        <authorList>
            <person name="Buell R."/>
            <person name="Hamilton J."/>
            <person name="Hostetler J."/>
        </authorList>
    </citation>
    <scope>NUCLEOTIDE SEQUENCE [LARGE SCALE GENOMIC DNA]</scope>
    <source>
        <strain evidence="5">DAOM:BR144</strain>
    </source>
</reference>
<dbReference type="PROSITE" id="PS51025">
    <property type="entry name" value="PWI"/>
    <property type="match status" value="1"/>
</dbReference>
<protein>
    <recommendedName>
        <fullName evidence="3">PWI domain-containing protein</fullName>
    </recommendedName>
</protein>
<dbReference type="Proteomes" id="UP000019132">
    <property type="component" value="Unassembled WGS sequence"/>
</dbReference>
<feature type="region of interest" description="Disordered" evidence="2">
    <location>
        <begin position="334"/>
        <end position="366"/>
    </location>
</feature>
<keyword evidence="5" id="KW-1185">Reference proteome</keyword>
<organism evidence="4 5">
    <name type="scientific">Globisporangium ultimum (strain ATCC 200006 / CBS 805.95 / DAOM BR144)</name>
    <name type="common">Pythium ultimum</name>
    <dbReference type="NCBI Taxonomy" id="431595"/>
    <lineage>
        <taxon>Eukaryota</taxon>
        <taxon>Sar</taxon>
        <taxon>Stramenopiles</taxon>
        <taxon>Oomycota</taxon>
        <taxon>Peronosporomycetes</taxon>
        <taxon>Pythiales</taxon>
        <taxon>Pythiaceae</taxon>
        <taxon>Globisporangium</taxon>
    </lineage>
</organism>
<dbReference type="SUPFAM" id="SSF101233">
    <property type="entry name" value="PWI domain"/>
    <property type="match status" value="1"/>
</dbReference>
<dbReference type="VEuPathDB" id="FungiDB:PYU1_G004873"/>
<dbReference type="AlphaFoldDB" id="K3WIU2"/>
<evidence type="ECO:0000256" key="1">
    <source>
        <dbReference type="ARBA" id="ARBA00022664"/>
    </source>
</evidence>
<dbReference type="InterPro" id="IPR052768">
    <property type="entry name" value="RBM25"/>
</dbReference>
<evidence type="ECO:0000313" key="5">
    <source>
        <dbReference type="Proteomes" id="UP000019132"/>
    </source>
</evidence>
<accession>K3WIU2</accession>
<dbReference type="InParanoid" id="K3WIU2"/>
<keyword evidence="1" id="KW-0507">mRNA processing</keyword>
<name>K3WIU2_GLOUD</name>